<protein>
    <submittedName>
        <fullName evidence="1">Uncharacterized protein</fullName>
    </submittedName>
</protein>
<reference evidence="1 2" key="1">
    <citation type="journal article" date="2013" name="Nat. Commun.">
        <title>The evolution and pathogenic mechanisms of the rice sheath blight pathogen.</title>
        <authorList>
            <person name="Zheng A."/>
            <person name="Lin R."/>
            <person name="Xu L."/>
            <person name="Qin P."/>
            <person name="Tang C."/>
            <person name="Ai P."/>
            <person name="Zhang D."/>
            <person name="Liu Y."/>
            <person name="Sun Z."/>
            <person name="Feng H."/>
            <person name="Wang Y."/>
            <person name="Chen Y."/>
            <person name="Liang X."/>
            <person name="Fu R."/>
            <person name="Li Q."/>
            <person name="Zhang J."/>
            <person name="Yu X."/>
            <person name="Xie Z."/>
            <person name="Ding L."/>
            <person name="Guan P."/>
            <person name="Tang J."/>
            <person name="Liang Y."/>
            <person name="Wang S."/>
            <person name="Deng Q."/>
            <person name="Li S."/>
            <person name="Zhu J."/>
            <person name="Wang L."/>
            <person name="Liu H."/>
            <person name="Li P."/>
        </authorList>
    </citation>
    <scope>NUCLEOTIDE SEQUENCE [LARGE SCALE GENOMIC DNA]</scope>
    <source>
        <strain evidence="2">AG-1 IA</strain>
    </source>
</reference>
<dbReference type="HOGENOM" id="CLU_2851285_0_0_1"/>
<accession>L8WK35</accession>
<name>L8WK35_THACA</name>
<dbReference type="EMBL" id="AFRT01002126">
    <property type="protein sequence ID" value="ELU38561.1"/>
    <property type="molecule type" value="Genomic_DNA"/>
</dbReference>
<keyword evidence="2" id="KW-1185">Reference proteome</keyword>
<proteinExistence type="predicted"/>
<sequence>MSHFYRVPLEHSSTGVCLELGPCIATDLNRSDPSENKHQLLPETCLRFFRKNKVPGQDRPECLVA</sequence>
<organism evidence="1 2">
    <name type="scientific">Thanatephorus cucumeris (strain AG1-IA)</name>
    <name type="common">Rice sheath blight fungus</name>
    <name type="synonym">Rhizoctonia solani</name>
    <dbReference type="NCBI Taxonomy" id="983506"/>
    <lineage>
        <taxon>Eukaryota</taxon>
        <taxon>Fungi</taxon>
        <taxon>Dikarya</taxon>
        <taxon>Basidiomycota</taxon>
        <taxon>Agaricomycotina</taxon>
        <taxon>Agaricomycetes</taxon>
        <taxon>Cantharellales</taxon>
        <taxon>Ceratobasidiaceae</taxon>
        <taxon>Rhizoctonia</taxon>
        <taxon>Rhizoctonia solani AG-1</taxon>
    </lineage>
</organism>
<evidence type="ECO:0000313" key="2">
    <source>
        <dbReference type="Proteomes" id="UP000011668"/>
    </source>
</evidence>
<evidence type="ECO:0000313" key="1">
    <source>
        <dbReference type="EMBL" id="ELU38561.1"/>
    </source>
</evidence>
<gene>
    <name evidence="1" type="ORF">AG1IA_07409</name>
</gene>
<dbReference type="AlphaFoldDB" id="L8WK35"/>
<comment type="caution">
    <text evidence="1">The sequence shown here is derived from an EMBL/GenBank/DDBJ whole genome shotgun (WGS) entry which is preliminary data.</text>
</comment>
<dbReference type="Proteomes" id="UP000011668">
    <property type="component" value="Unassembled WGS sequence"/>
</dbReference>